<dbReference type="SUPFAM" id="SSF52540">
    <property type="entry name" value="P-loop containing nucleoside triphosphate hydrolases"/>
    <property type="match status" value="1"/>
</dbReference>
<dbReference type="GO" id="GO:0005886">
    <property type="term" value="C:plasma membrane"/>
    <property type="evidence" value="ECO:0007669"/>
    <property type="project" value="TreeGrafter"/>
</dbReference>
<comment type="similarity">
    <text evidence="6">Belongs to the TRAFAC class myosin-kinesin ATPase superfamily. Myosin family.</text>
</comment>
<comment type="caution">
    <text evidence="6">Lacks conserved residue(s) required for the propagation of feature annotation.</text>
</comment>
<feature type="domain" description="Myosin motor" evidence="7">
    <location>
        <begin position="1"/>
        <end position="231"/>
    </location>
</feature>
<dbReference type="OrthoDB" id="6108017at2759"/>
<organism evidence="8 9">
    <name type="scientific">Ladona fulva</name>
    <name type="common">Scarce chaser dragonfly</name>
    <name type="synonym">Libellula fulva</name>
    <dbReference type="NCBI Taxonomy" id="123851"/>
    <lineage>
        <taxon>Eukaryota</taxon>
        <taxon>Metazoa</taxon>
        <taxon>Ecdysozoa</taxon>
        <taxon>Arthropoda</taxon>
        <taxon>Hexapoda</taxon>
        <taxon>Insecta</taxon>
        <taxon>Pterygota</taxon>
        <taxon>Palaeoptera</taxon>
        <taxon>Odonata</taxon>
        <taxon>Epiprocta</taxon>
        <taxon>Anisoptera</taxon>
        <taxon>Libelluloidea</taxon>
        <taxon>Libellulidae</taxon>
        <taxon>Ladona</taxon>
    </lineage>
</organism>
<gene>
    <name evidence="8" type="ORF">J437_LFUL005277</name>
</gene>
<evidence type="ECO:0000259" key="7">
    <source>
        <dbReference type="PROSITE" id="PS51456"/>
    </source>
</evidence>
<evidence type="ECO:0000256" key="3">
    <source>
        <dbReference type="ARBA" id="ARBA00023123"/>
    </source>
</evidence>
<reference evidence="8" key="1">
    <citation type="submission" date="2013-04" db="EMBL/GenBank/DDBJ databases">
        <authorList>
            <person name="Qu J."/>
            <person name="Murali S.C."/>
            <person name="Bandaranaike D."/>
            <person name="Bellair M."/>
            <person name="Blankenburg K."/>
            <person name="Chao H."/>
            <person name="Dinh H."/>
            <person name="Doddapaneni H."/>
            <person name="Downs B."/>
            <person name="Dugan-Rocha S."/>
            <person name="Elkadiri S."/>
            <person name="Gnanaolivu R.D."/>
            <person name="Hernandez B."/>
            <person name="Javaid M."/>
            <person name="Jayaseelan J.C."/>
            <person name="Lee S."/>
            <person name="Li M."/>
            <person name="Ming W."/>
            <person name="Munidasa M."/>
            <person name="Muniz J."/>
            <person name="Nguyen L."/>
            <person name="Ongeri F."/>
            <person name="Osuji N."/>
            <person name="Pu L.-L."/>
            <person name="Puazo M."/>
            <person name="Qu C."/>
            <person name="Quiroz J."/>
            <person name="Raj R."/>
            <person name="Weissenberger G."/>
            <person name="Xin Y."/>
            <person name="Zou X."/>
            <person name="Han Y."/>
            <person name="Richards S."/>
            <person name="Worley K."/>
            <person name="Muzny D."/>
            <person name="Gibbs R."/>
        </authorList>
    </citation>
    <scope>NUCLEOTIDE SEQUENCE</scope>
    <source>
        <strain evidence="8">Sampled in the wild</strain>
    </source>
</reference>
<dbReference type="Gene3D" id="3.40.850.10">
    <property type="entry name" value="Kinesin motor domain"/>
    <property type="match status" value="1"/>
</dbReference>
<dbReference type="InterPro" id="IPR001609">
    <property type="entry name" value="Myosin_head_motor_dom-like"/>
</dbReference>
<keyword evidence="2" id="KW-0067">ATP-binding</keyword>
<reference evidence="8" key="2">
    <citation type="submission" date="2017-10" db="EMBL/GenBank/DDBJ databases">
        <title>Ladona fulva Genome sequencing and assembly.</title>
        <authorList>
            <person name="Murali S."/>
            <person name="Richards S."/>
            <person name="Bandaranaike D."/>
            <person name="Bellair M."/>
            <person name="Blankenburg K."/>
            <person name="Chao H."/>
            <person name="Dinh H."/>
            <person name="Doddapaneni H."/>
            <person name="Dugan-Rocha S."/>
            <person name="Elkadiri S."/>
            <person name="Gnanaolivu R."/>
            <person name="Hernandez B."/>
            <person name="Skinner E."/>
            <person name="Javaid M."/>
            <person name="Lee S."/>
            <person name="Li M."/>
            <person name="Ming W."/>
            <person name="Munidasa M."/>
            <person name="Muniz J."/>
            <person name="Nguyen L."/>
            <person name="Hughes D."/>
            <person name="Osuji N."/>
            <person name="Pu L.-L."/>
            <person name="Puazo M."/>
            <person name="Qu C."/>
            <person name="Quiroz J."/>
            <person name="Raj R."/>
            <person name="Weissenberger G."/>
            <person name="Xin Y."/>
            <person name="Zou X."/>
            <person name="Han Y."/>
            <person name="Worley K."/>
            <person name="Muzny D."/>
            <person name="Gibbs R."/>
        </authorList>
    </citation>
    <scope>NUCLEOTIDE SEQUENCE</scope>
    <source>
        <strain evidence="8">Sampled in the wild</strain>
    </source>
</reference>
<dbReference type="InterPro" id="IPR036961">
    <property type="entry name" value="Kinesin_motor_dom_sf"/>
</dbReference>
<evidence type="ECO:0000256" key="5">
    <source>
        <dbReference type="ARBA" id="ARBA00023203"/>
    </source>
</evidence>
<dbReference type="SMART" id="SM00242">
    <property type="entry name" value="MYSc"/>
    <property type="match status" value="1"/>
</dbReference>
<dbReference type="Proteomes" id="UP000792457">
    <property type="component" value="Unassembled WGS sequence"/>
</dbReference>
<dbReference type="EMBL" id="KZ308291">
    <property type="protein sequence ID" value="KAG8226626.1"/>
    <property type="molecule type" value="Genomic_DNA"/>
</dbReference>
<dbReference type="Pfam" id="PF00063">
    <property type="entry name" value="Myosin_head"/>
    <property type="match status" value="1"/>
</dbReference>
<dbReference type="GO" id="GO:0005524">
    <property type="term" value="F:ATP binding"/>
    <property type="evidence" value="ECO:0007669"/>
    <property type="project" value="UniProtKB-KW"/>
</dbReference>
<evidence type="ECO:0000313" key="9">
    <source>
        <dbReference type="Proteomes" id="UP000792457"/>
    </source>
</evidence>
<dbReference type="InterPro" id="IPR027417">
    <property type="entry name" value="P-loop_NTPase"/>
</dbReference>
<dbReference type="Gene3D" id="1.20.120.720">
    <property type="entry name" value="Myosin VI head, motor domain, U50 subdomain"/>
    <property type="match status" value="1"/>
</dbReference>
<dbReference type="GO" id="GO:0016459">
    <property type="term" value="C:myosin complex"/>
    <property type="evidence" value="ECO:0007669"/>
    <property type="project" value="UniProtKB-KW"/>
</dbReference>
<evidence type="ECO:0000256" key="4">
    <source>
        <dbReference type="ARBA" id="ARBA00023175"/>
    </source>
</evidence>
<dbReference type="AlphaFoldDB" id="A0A8K0NYE3"/>
<keyword evidence="9" id="KW-1185">Reference proteome</keyword>
<keyword evidence="4" id="KW-0505">Motor protein</keyword>
<dbReference type="GO" id="GO:0051015">
    <property type="term" value="F:actin filament binding"/>
    <property type="evidence" value="ECO:0007669"/>
    <property type="project" value="TreeGrafter"/>
</dbReference>
<sequence length="231" mass="25736">MKTYLSANPVLEAFGNAKTTRNNNSSRFGKFIEVHFDAKCQVVGGFISHYLLEKSRICTQGSEERDYHVFYHICAGAPESLRQQLYITKPDDFHYLRRGCTQYFTSSQSERQLSGIQKSKTQVERGSLHDPLLDDIKDFKNMDEALSRIGLSDKERLSIYTIVSAVLHLGNVTFEDNPEDAKGGSRVCGSAEKSLSVAASLMGVDPEELRQALVSKVMQTSRGGLKGTVIM</sequence>
<comment type="caution">
    <text evidence="8">The sequence shown here is derived from an EMBL/GenBank/DDBJ whole genome shotgun (WGS) entry which is preliminary data.</text>
</comment>
<evidence type="ECO:0000256" key="6">
    <source>
        <dbReference type="PROSITE-ProRule" id="PRU00782"/>
    </source>
</evidence>
<proteinExistence type="inferred from homology"/>
<name>A0A8K0NYE3_LADFU</name>
<dbReference type="PANTHER" id="PTHR13140">
    <property type="entry name" value="MYOSIN"/>
    <property type="match status" value="1"/>
</dbReference>
<accession>A0A8K0NYE3</accession>
<dbReference type="PANTHER" id="PTHR13140:SF745">
    <property type="entry name" value="UNCONVENTIONAL MYOSIN-VI"/>
    <property type="match status" value="1"/>
</dbReference>
<dbReference type="PROSITE" id="PS51456">
    <property type="entry name" value="MYOSIN_MOTOR"/>
    <property type="match status" value="1"/>
</dbReference>
<dbReference type="GO" id="GO:0030048">
    <property type="term" value="P:actin filament-based movement"/>
    <property type="evidence" value="ECO:0007669"/>
    <property type="project" value="TreeGrafter"/>
</dbReference>
<protein>
    <recommendedName>
        <fullName evidence="7">Myosin motor domain-containing protein</fullName>
    </recommendedName>
</protein>
<evidence type="ECO:0000256" key="1">
    <source>
        <dbReference type="ARBA" id="ARBA00022741"/>
    </source>
</evidence>
<evidence type="ECO:0000256" key="2">
    <source>
        <dbReference type="ARBA" id="ARBA00022840"/>
    </source>
</evidence>
<dbReference type="GO" id="GO:0030139">
    <property type="term" value="C:endocytic vesicle"/>
    <property type="evidence" value="ECO:0007669"/>
    <property type="project" value="TreeGrafter"/>
</dbReference>
<dbReference type="GO" id="GO:0000146">
    <property type="term" value="F:microfilament motor activity"/>
    <property type="evidence" value="ECO:0007669"/>
    <property type="project" value="TreeGrafter"/>
</dbReference>
<dbReference type="GO" id="GO:0007015">
    <property type="term" value="P:actin filament organization"/>
    <property type="evidence" value="ECO:0007669"/>
    <property type="project" value="TreeGrafter"/>
</dbReference>
<keyword evidence="5 6" id="KW-0009">Actin-binding</keyword>
<evidence type="ECO:0000313" key="8">
    <source>
        <dbReference type="EMBL" id="KAG8226626.1"/>
    </source>
</evidence>
<keyword evidence="1" id="KW-0547">Nucleotide-binding</keyword>
<keyword evidence="3 6" id="KW-0518">Myosin</keyword>